<dbReference type="EMBL" id="JPKY01000265">
    <property type="protein sequence ID" value="KFH40267.1"/>
    <property type="molecule type" value="Genomic_DNA"/>
</dbReference>
<sequence>MPQDEKLLVLLKVPAMTPQDKASSDTPMTLLGLSQRKYFDEDEEILMSPDGPSHHPAPQASLTYSGVSRIFNFFLNSSQLVSW</sequence>
<evidence type="ECO:0000313" key="2">
    <source>
        <dbReference type="Proteomes" id="UP000029964"/>
    </source>
</evidence>
<accession>A0A086ST35</accession>
<keyword evidence="2" id="KW-1185">Reference proteome</keyword>
<name>A0A086ST35_HAPC1</name>
<comment type="caution">
    <text evidence="1">The sequence shown here is derived from an EMBL/GenBank/DDBJ whole genome shotgun (WGS) entry which is preliminary data.</text>
</comment>
<dbReference type="HOGENOM" id="CLU_2542011_0_0_1"/>
<reference evidence="2" key="1">
    <citation type="journal article" date="2014" name="Genome Announc.">
        <title>Genome sequence and annotation of Acremonium chrysogenum, producer of the beta-lactam antibiotic cephalosporin C.</title>
        <authorList>
            <person name="Terfehr D."/>
            <person name="Dahlmann T.A."/>
            <person name="Specht T."/>
            <person name="Zadra I."/>
            <person name="Kuernsteiner H."/>
            <person name="Kueck U."/>
        </authorList>
    </citation>
    <scope>NUCLEOTIDE SEQUENCE [LARGE SCALE GENOMIC DNA]</scope>
    <source>
        <strain evidence="2">ATCC 11550 / CBS 779.69 / DSM 880 / IAM 14645 / JCM 23072 / IMI 49137</strain>
    </source>
</reference>
<dbReference type="Proteomes" id="UP000029964">
    <property type="component" value="Unassembled WGS sequence"/>
</dbReference>
<dbReference type="AlphaFoldDB" id="A0A086ST35"/>
<protein>
    <submittedName>
        <fullName evidence="1">Uncharacterized protein</fullName>
    </submittedName>
</protein>
<evidence type="ECO:0000313" key="1">
    <source>
        <dbReference type="EMBL" id="KFH40267.1"/>
    </source>
</evidence>
<organism evidence="1 2">
    <name type="scientific">Hapsidospora chrysogenum (strain ATCC 11550 / CBS 779.69 / DSM 880 / IAM 14645 / JCM 23072 / IMI 49137)</name>
    <name type="common">Acremonium chrysogenum</name>
    <dbReference type="NCBI Taxonomy" id="857340"/>
    <lineage>
        <taxon>Eukaryota</taxon>
        <taxon>Fungi</taxon>
        <taxon>Dikarya</taxon>
        <taxon>Ascomycota</taxon>
        <taxon>Pezizomycotina</taxon>
        <taxon>Sordariomycetes</taxon>
        <taxon>Hypocreomycetidae</taxon>
        <taxon>Hypocreales</taxon>
        <taxon>Bionectriaceae</taxon>
        <taxon>Hapsidospora</taxon>
    </lineage>
</organism>
<gene>
    <name evidence="1" type="ORF">ACRE_090740</name>
</gene>
<proteinExistence type="predicted"/>